<dbReference type="PROSITE" id="PS51257">
    <property type="entry name" value="PROKAR_LIPOPROTEIN"/>
    <property type="match status" value="1"/>
</dbReference>
<name>A0A1I2D572_9BACI</name>
<feature type="chain" id="PRO_5038455175" description="Secreted protein" evidence="2">
    <location>
        <begin position="22"/>
        <end position="87"/>
    </location>
</feature>
<keyword evidence="4" id="KW-1185">Reference proteome</keyword>
<evidence type="ECO:0000256" key="1">
    <source>
        <dbReference type="SAM" id="MobiDB-lite"/>
    </source>
</evidence>
<dbReference type="STRING" id="930128.SAMN05192532_103417"/>
<dbReference type="AlphaFoldDB" id="A0A1I2D572"/>
<accession>A0A1I2D572</accession>
<feature type="compositionally biased region" description="Basic and acidic residues" evidence="1">
    <location>
        <begin position="47"/>
        <end position="61"/>
    </location>
</feature>
<dbReference type="Proteomes" id="UP000199516">
    <property type="component" value="Unassembled WGS sequence"/>
</dbReference>
<evidence type="ECO:0008006" key="5">
    <source>
        <dbReference type="Google" id="ProtNLM"/>
    </source>
</evidence>
<keyword evidence="2" id="KW-0732">Signal</keyword>
<feature type="signal peptide" evidence="2">
    <location>
        <begin position="1"/>
        <end position="21"/>
    </location>
</feature>
<gene>
    <name evidence="3" type="ORF">SAMN05192532_103417</name>
</gene>
<proteinExistence type="predicted"/>
<feature type="compositionally biased region" description="Gly residues" evidence="1">
    <location>
        <begin position="24"/>
        <end position="33"/>
    </location>
</feature>
<evidence type="ECO:0000313" key="4">
    <source>
        <dbReference type="Proteomes" id="UP000199516"/>
    </source>
</evidence>
<evidence type="ECO:0000256" key="2">
    <source>
        <dbReference type="SAM" id="SignalP"/>
    </source>
</evidence>
<feature type="compositionally biased region" description="Basic and acidic residues" evidence="1">
    <location>
        <begin position="78"/>
        <end position="87"/>
    </location>
</feature>
<sequence length="87" mass="9556">MLKKKWMGIAMSAIVSASVLAACNGGGNGGGEGEPQEQPEDVNYVPTERRDVEEDAFDQRNQDNQNVPDMFDMEGGPEEVRPEMQAR</sequence>
<reference evidence="3 4" key="1">
    <citation type="submission" date="2016-10" db="EMBL/GenBank/DDBJ databases">
        <authorList>
            <person name="de Groot N.N."/>
        </authorList>
    </citation>
    <scope>NUCLEOTIDE SEQUENCE [LARGE SCALE GENOMIC DNA]</scope>
    <source>
        <strain evidence="3 4">DSM 23995</strain>
    </source>
</reference>
<feature type="region of interest" description="Disordered" evidence="1">
    <location>
        <begin position="23"/>
        <end position="87"/>
    </location>
</feature>
<evidence type="ECO:0000313" key="3">
    <source>
        <dbReference type="EMBL" id="SFE75649.1"/>
    </source>
</evidence>
<organism evidence="3 4">
    <name type="scientific">Alteribacillus iranensis</name>
    <dbReference type="NCBI Taxonomy" id="930128"/>
    <lineage>
        <taxon>Bacteria</taxon>
        <taxon>Bacillati</taxon>
        <taxon>Bacillota</taxon>
        <taxon>Bacilli</taxon>
        <taxon>Bacillales</taxon>
        <taxon>Bacillaceae</taxon>
        <taxon>Alteribacillus</taxon>
    </lineage>
</organism>
<protein>
    <recommendedName>
        <fullName evidence="5">Secreted protein</fullName>
    </recommendedName>
</protein>
<dbReference type="EMBL" id="FONT01000003">
    <property type="protein sequence ID" value="SFE75649.1"/>
    <property type="molecule type" value="Genomic_DNA"/>
</dbReference>